<comment type="pathway">
    <text evidence="3">Protein modification; protein sumoylation.</text>
</comment>
<dbReference type="Pfam" id="PF00899">
    <property type="entry name" value="ThiF"/>
    <property type="match status" value="1"/>
</dbReference>
<dbReference type="GO" id="GO:0019948">
    <property type="term" value="F:SUMO activating enzyme activity"/>
    <property type="evidence" value="ECO:0007669"/>
    <property type="project" value="TreeGrafter"/>
</dbReference>
<dbReference type="InterPro" id="IPR000011">
    <property type="entry name" value="UBQ/SUMO-activ_enz_E1-like"/>
</dbReference>
<protein>
    <recommendedName>
        <fullName evidence="8">Ubiquitin-like 1-activating enzyme E1A</fullName>
    </recommendedName>
</protein>
<evidence type="ECO:0000256" key="5">
    <source>
        <dbReference type="ARBA" id="ARBA00022490"/>
    </source>
</evidence>
<sequence length="323" mass="36364">MLVTNEELSAAKLLIINLGGIGTEIIKNLALGGLNSIEILDGSTIKEEDYAAQFFLRNDDSIIGELKLPHVLPAIKELNPRVDLRINTSKLSDVAPEYFGSFDLVVATELTKKEIIDINTILRNYGIPFYVTGMHGMFGYIFSDLIKHESRIQTERGNQPREVNSKINDVKTITKVEYKQSENVELVTIEDEFFPLSGLFTSSKLTRQLNKRQLKRLSPALPLILSLFEVEKPSDPEQNLDKELLRKLSLEKCESLDILPTIVSEEYLDLFSAQAFTEFAPVASILGGFLAQDVIQFLGQKESPINNCLILDSHRSEIPIYYL</sequence>
<evidence type="ECO:0000256" key="8">
    <source>
        <dbReference type="ARBA" id="ARBA00044354"/>
    </source>
</evidence>
<evidence type="ECO:0000313" key="11">
    <source>
        <dbReference type="Proteomes" id="UP000195602"/>
    </source>
</evidence>
<organism evidence="10 11">
    <name type="scientific">Clavispora lusitaniae</name>
    <name type="common">Candida lusitaniae</name>
    <dbReference type="NCBI Taxonomy" id="36911"/>
    <lineage>
        <taxon>Eukaryota</taxon>
        <taxon>Fungi</taxon>
        <taxon>Dikarya</taxon>
        <taxon>Ascomycota</taxon>
        <taxon>Saccharomycotina</taxon>
        <taxon>Pichiomycetes</taxon>
        <taxon>Metschnikowiaceae</taxon>
        <taxon>Clavispora</taxon>
    </lineage>
</organism>
<feature type="domain" description="THIF-type NAD/FAD binding fold" evidence="9">
    <location>
        <begin position="6"/>
        <end position="315"/>
    </location>
</feature>
<dbReference type="AlphaFoldDB" id="A0AA91PYG6"/>
<gene>
    <name evidence="10" type="ORF">A9F13_10g00396</name>
</gene>
<dbReference type="GO" id="GO:0005737">
    <property type="term" value="C:cytoplasm"/>
    <property type="evidence" value="ECO:0007669"/>
    <property type="project" value="UniProtKB-SubCell"/>
</dbReference>
<accession>A0AA91PYG6</accession>
<dbReference type="InterPro" id="IPR045886">
    <property type="entry name" value="ThiF/MoeB/HesA"/>
</dbReference>
<evidence type="ECO:0000256" key="2">
    <source>
        <dbReference type="ARBA" id="ARBA00004496"/>
    </source>
</evidence>
<keyword evidence="7" id="KW-0539">Nucleus</keyword>
<evidence type="ECO:0000256" key="6">
    <source>
        <dbReference type="ARBA" id="ARBA00022786"/>
    </source>
</evidence>
<dbReference type="Proteomes" id="UP000195602">
    <property type="component" value="Unassembled WGS sequence"/>
</dbReference>
<reference evidence="10 11" key="1">
    <citation type="submission" date="2017-04" db="EMBL/GenBank/DDBJ databases">
        <title>Draft genome of the yeast Clavispora lusitaniae type strain CBS 6936.</title>
        <authorList>
            <person name="Durrens P."/>
            <person name="Klopp C."/>
            <person name="Biteau N."/>
            <person name="Fitton-Ouhabi V."/>
            <person name="Dementhon K."/>
            <person name="Accoceberry I."/>
            <person name="Sherman D.J."/>
            <person name="Noel T."/>
        </authorList>
    </citation>
    <scope>NUCLEOTIDE SEQUENCE [LARGE SCALE GENOMIC DNA]</scope>
    <source>
        <strain evidence="10 11">CBS 6936</strain>
    </source>
</reference>
<keyword evidence="6" id="KW-0833">Ubl conjugation pathway</keyword>
<evidence type="ECO:0000259" key="9">
    <source>
        <dbReference type="Pfam" id="PF00899"/>
    </source>
</evidence>
<comment type="subcellular location">
    <subcellularLocation>
        <location evidence="2">Cytoplasm</location>
    </subcellularLocation>
    <subcellularLocation>
        <location evidence="1">Nucleus</location>
    </subcellularLocation>
</comment>
<evidence type="ECO:0000256" key="3">
    <source>
        <dbReference type="ARBA" id="ARBA00004718"/>
    </source>
</evidence>
<dbReference type="GO" id="GO:0016925">
    <property type="term" value="P:protein sumoylation"/>
    <property type="evidence" value="ECO:0007669"/>
    <property type="project" value="TreeGrafter"/>
</dbReference>
<dbReference type="GO" id="GO:0031510">
    <property type="term" value="C:SUMO activating enzyme complex"/>
    <property type="evidence" value="ECO:0007669"/>
    <property type="project" value="TreeGrafter"/>
</dbReference>
<comment type="caution">
    <text evidence="10">The sequence shown here is derived from an EMBL/GenBank/DDBJ whole genome shotgun (WGS) entry which is preliminary data.</text>
</comment>
<dbReference type="PANTHER" id="PTHR10953">
    <property type="entry name" value="UBIQUITIN-ACTIVATING ENZYME E1"/>
    <property type="match status" value="1"/>
</dbReference>
<dbReference type="SUPFAM" id="SSF69572">
    <property type="entry name" value="Activating enzymes of the ubiquitin-like proteins"/>
    <property type="match status" value="1"/>
</dbReference>
<dbReference type="InterPro" id="IPR000594">
    <property type="entry name" value="ThiF_NAD_FAD-bd"/>
</dbReference>
<dbReference type="PANTHER" id="PTHR10953:SF162">
    <property type="entry name" value="SUMO-ACTIVATING ENZYME SUBUNIT 1"/>
    <property type="match status" value="1"/>
</dbReference>
<name>A0AA91PYG6_CLALS</name>
<evidence type="ECO:0000313" key="10">
    <source>
        <dbReference type="EMBL" id="OVF07914.1"/>
    </source>
</evidence>
<comment type="similarity">
    <text evidence="4">Belongs to the ubiquitin-activating E1 family.</text>
</comment>
<evidence type="ECO:0000256" key="7">
    <source>
        <dbReference type="ARBA" id="ARBA00023242"/>
    </source>
</evidence>
<dbReference type="KEGG" id="clus:A9F13_10g00396"/>
<evidence type="ECO:0000256" key="1">
    <source>
        <dbReference type="ARBA" id="ARBA00004123"/>
    </source>
</evidence>
<proteinExistence type="inferred from homology"/>
<dbReference type="InterPro" id="IPR035985">
    <property type="entry name" value="Ubiquitin-activating_enz"/>
</dbReference>
<keyword evidence="5" id="KW-0963">Cytoplasm</keyword>
<dbReference type="EMBL" id="LYUB02000010">
    <property type="protein sequence ID" value="OVF07914.1"/>
    <property type="molecule type" value="Genomic_DNA"/>
</dbReference>
<evidence type="ECO:0000256" key="4">
    <source>
        <dbReference type="ARBA" id="ARBA00005673"/>
    </source>
</evidence>
<dbReference type="PRINTS" id="PR01849">
    <property type="entry name" value="UBIQUITINACT"/>
</dbReference>
<dbReference type="Gene3D" id="3.40.50.720">
    <property type="entry name" value="NAD(P)-binding Rossmann-like Domain"/>
    <property type="match status" value="1"/>
</dbReference>